<keyword evidence="1" id="KW-0812">Transmembrane</keyword>
<sequence>MGRAIYVVAAIVLLISIILHPIAARIRRRNRHVRPQGLVVVSNPADVTFELVAIHGLGAHPEQTWTSKTTAAQPGDSNTQRVHLLRDLLAPDLPSARILSFCYSSDWLIDAPVRTAREISGKLLAELTSHRSKTTKNVPIIFICHSFGGIVLKELADLEDSFSRRIMEQQNDGNNINLVSFYEQRPTIMFRWLSLGLIVDRISAHTRHSTGIGINTDHSGLNKCSRREGQQYKEIRGVIEETTKRM</sequence>
<dbReference type="SUPFAM" id="SSF53474">
    <property type="entry name" value="alpha/beta-Hydrolases"/>
    <property type="match status" value="1"/>
</dbReference>
<evidence type="ECO:0000313" key="2">
    <source>
        <dbReference type="EMBL" id="KAK0710851.1"/>
    </source>
</evidence>
<keyword evidence="3" id="KW-1185">Reference proteome</keyword>
<dbReference type="InterPro" id="IPR052374">
    <property type="entry name" value="SERAC1"/>
</dbReference>
<accession>A0AA40A7Y7</accession>
<keyword evidence="1" id="KW-1133">Transmembrane helix</keyword>
<evidence type="ECO:0000313" key="3">
    <source>
        <dbReference type="Proteomes" id="UP001172102"/>
    </source>
</evidence>
<protein>
    <recommendedName>
        <fullName evidence="4">DUF676 domain-containing protein</fullName>
    </recommendedName>
</protein>
<evidence type="ECO:0000256" key="1">
    <source>
        <dbReference type="SAM" id="Phobius"/>
    </source>
</evidence>
<dbReference type="PANTHER" id="PTHR48182:SF3">
    <property type="entry name" value="DUF676 DOMAIN-CONTAINING PROTEIN"/>
    <property type="match status" value="1"/>
</dbReference>
<reference evidence="2" key="1">
    <citation type="submission" date="2023-06" db="EMBL/GenBank/DDBJ databases">
        <title>Genome-scale phylogeny and comparative genomics of the fungal order Sordariales.</title>
        <authorList>
            <consortium name="Lawrence Berkeley National Laboratory"/>
            <person name="Hensen N."/>
            <person name="Bonometti L."/>
            <person name="Westerberg I."/>
            <person name="Brannstrom I.O."/>
            <person name="Guillou S."/>
            <person name="Cros-Aarteil S."/>
            <person name="Calhoun S."/>
            <person name="Haridas S."/>
            <person name="Kuo A."/>
            <person name="Mondo S."/>
            <person name="Pangilinan J."/>
            <person name="Riley R."/>
            <person name="Labutti K."/>
            <person name="Andreopoulos B."/>
            <person name="Lipzen A."/>
            <person name="Chen C."/>
            <person name="Yanf M."/>
            <person name="Daum C."/>
            <person name="Ng V."/>
            <person name="Clum A."/>
            <person name="Steindorff A."/>
            <person name="Ohm R."/>
            <person name="Martin F."/>
            <person name="Silar P."/>
            <person name="Natvig D."/>
            <person name="Lalanne C."/>
            <person name="Gautier V."/>
            <person name="Ament-Velasquez S.L."/>
            <person name="Kruys A."/>
            <person name="Hutchinson M.I."/>
            <person name="Powell A.J."/>
            <person name="Barry K."/>
            <person name="Miller A.N."/>
            <person name="Grigoriev I.V."/>
            <person name="Debuchy R."/>
            <person name="Gladieux P."/>
            <person name="Thoren M.H."/>
            <person name="Johannesson H."/>
        </authorList>
    </citation>
    <scope>NUCLEOTIDE SEQUENCE</scope>
    <source>
        <strain evidence="2">SMH4607-1</strain>
    </source>
</reference>
<dbReference type="InterPro" id="IPR029058">
    <property type="entry name" value="AB_hydrolase_fold"/>
</dbReference>
<keyword evidence="1" id="KW-0472">Membrane</keyword>
<dbReference type="Proteomes" id="UP001172102">
    <property type="component" value="Unassembled WGS sequence"/>
</dbReference>
<evidence type="ECO:0008006" key="4">
    <source>
        <dbReference type="Google" id="ProtNLM"/>
    </source>
</evidence>
<proteinExistence type="predicted"/>
<gene>
    <name evidence="2" type="ORF">B0H67DRAFT_554915</name>
</gene>
<dbReference type="PANTHER" id="PTHR48182">
    <property type="entry name" value="PROTEIN SERAC1"/>
    <property type="match status" value="1"/>
</dbReference>
<dbReference type="EMBL" id="JAUKUA010000005">
    <property type="protein sequence ID" value="KAK0710851.1"/>
    <property type="molecule type" value="Genomic_DNA"/>
</dbReference>
<name>A0AA40A7Y7_9PEZI</name>
<organism evidence="2 3">
    <name type="scientific">Lasiosphaeris hirsuta</name>
    <dbReference type="NCBI Taxonomy" id="260670"/>
    <lineage>
        <taxon>Eukaryota</taxon>
        <taxon>Fungi</taxon>
        <taxon>Dikarya</taxon>
        <taxon>Ascomycota</taxon>
        <taxon>Pezizomycotina</taxon>
        <taxon>Sordariomycetes</taxon>
        <taxon>Sordariomycetidae</taxon>
        <taxon>Sordariales</taxon>
        <taxon>Lasiosphaeriaceae</taxon>
        <taxon>Lasiosphaeris</taxon>
    </lineage>
</organism>
<comment type="caution">
    <text evidence="2">The sequence shown here is derived from an EMBL/GenBank/DDBJ whole genome shotgun (WGS) entry which is preliminary data.</text>
</comment>
<dbReference type="AlphaFoldDB" id="A0AA40A7Y7"/>
<feature type="transmembrane region" description="Helical" evidence="1">
    <location>
        <begin position="6"/>
        <end position="24"/>
    </location>
</feature>